<reference evidence="2" key="1">
    <citation type="journal article" date="2014" name="Proc. Natl. Acad. Sci. U.S.A.">
        <title>Extensive sampling of basidiomycete genomes demonstrates inadequacy of the white-rot/brown-rot paradigm for wood decay fungi.</title>
        <authorList>
            <person name="Riley R."/>
            <person name="Salamov A.A."/>
            <person name="Brown D.W."/>
            <person name="Nagy L.G."/>
            <person name="Floudas D."/>
            <person name="Held B.W."/>
            <person name="Levasseur A."/>
            <person name="Lombard V."/>
            <person name="Morin E."/>
            <person name="Otillar R."/>
            <person name="Lindquist E.A."/>
            <person name="Sun H."/>
            <person name="LaButti K.M."/>
            <person name="Schmutz J."/>
            <person name="Jabbour D."/>
            <person name="Luo H."/>
            <person name="Baker S.E."/>
            <person name="Pisabarro A.G."/>
            <person name="Walton J.D."/>
            <person name="Blanchette R.A."/>
            <person name="Henrissat B."/>
            <person name="Martin F."/>
            <person name="Cullen D."/>
            <person name="Hibbett D.S."/>
            <person name="Grigoriev I.V."/>
        </authorList>
    </citation>
    <scope>NUCLEOTIDE SEQUENCE [LARGE SCALE GENOMIC DNA]</scope>
    <source>
        <strain evidence="2">CBS 339.88</strain>
    </source>
</reference>
<dbReference type="AlphaFoldDB" id="A0A067SBE5"/>
<dbReference type="EMBL" id="KL142409">
    <property type="protein sequence ID" value="KDR68245.1"/>
    <property type="molecule type" value="Genomic_DNA"/>
</dbReference>
<proteinExistence type="predicted"/>
<gene>
    <name evidence="1" type="ORF">GALMADRAFT_146483</name>
</gene>
<name>A0A067SBE5_GALM3</name>
<keyword evidence="2" id="KW-1185">Reference proteome</keyword>
<sequence length="193" mass="20913">MKSKLTAVCRSADRAGTTSLILHIQTTYIPNRLLKGPNLLLRVVGFLLPHPRSLCAFDLLERPPRENLRHSRLGVGLVVWRNGRDGWARWVARVGPDAVGTLLVLPAGGRFSKRSCFSNLNPLPAFPLLACVPAEAFSACSRVIDGTVERGGQLGLMLQARCWYCQCGGRVLEPDRGGRVDGASVAAQTNAQS</sequence>
<dbReference type="Proteomes" id="UP000027222">
    <property type="component" value="Unassembled WGS sequence"/>
</dbReference>
<accession>A0A067SBE5</accession>
<evidence type="ECO:0000313" key="2">
    <source>
        <dbReference type="Proteomes" id="UP000027222"/>
    </source>
</evidence>
<organism evidence="1 2">
    <name type="scientific">Galerina marginata (strain CBS 339.88)</name>
    <dbReference type="NCBI Taxonomy" id="685588"/>
    <lineage>
        <taxon>Eukaryota</taxon>
        <taxon>Fungi</taxon>
        <taxon>Dikarya</taxon>
        <taxon>Basidiomycota</taxon>
        <taxon>Agaricomycotina</taxon>
        <taxon>Agaricomycetes</taxon>
        <taxon>Agaricomycetidae</taxon>
        <taxon>Agaricales</taxon>
        <taxon>Agaricineae</taxon>
        <taxon>Strophariaceae</taxon>
        <taxon>Galerina</taxon>
    </lineage>
</organism>
<evidence type="ECO:0000313" key="1">
    <source>
        <dbReference type="EMBL" id="KDR68245.1"/>
    </source>
</evidence>
<protein>
    <submittedName>
        <fullName evidence="1">Uncharacterized protein</fullName>
    </submittedName>
</protein>
<dbReference type="HOGENOM" id="CLU_1408866_0_0_1"/>